<gene>
    <name evidence="1" type="ORF">MUK42_05345</name>
</gene>
<organism evidence="1 2">
    <name type="scientific">Musa troglodytarum</name>
    <name type="common">fe'i banana</name>
    <dbReference type="NCBI Taxonomy" id="320322"/>
    <lineage>
        <taxon>Eukaryota</taxon>
        <taxon>Viridiplantae</taxon>
        <taxon>Streptophyta</taxon>
        <taxon>Embryophyta</taxon>
        <taxon>Tracheophyta</taxon>
        <taxon>Spermatophyta</taxon>
        <taxon>Magnoliopsida</taxon>
        <taxon>Liliopsida</taxon>
        <taxon>Zingiberales</taxon>
        <taxon>Musaceae</taxon>
        <taxon>Musa</taxon>
    </lineage>
</organism>
<dbReference type="EMBL" id="CP097503">
    <property type="protein sequence ID" value="URD78156.1"/>
    <property type="molecule type" value="Genomic_DNA"/>
</dbReference>
<proteinExistence type="predicted"/>
<dbReference type="OrthoDB" id="10259687at2759"/>
<reference evidence="1" key="1">
    <citation type="submission" date="2022-05" db="EMBL/GenBank/DDBJ databases">
        <title>The Musa troglodytarum L. genome provides insights into the mechanism of non-climacteric behaviour and enrichment of carotenoids.</title>
        <authorList>
            <person name="Wang J."/>
        </authorList>
    </citation>
    <scope>NUCLEOTIDE SEQUENCE</scope>
    <source>
        <tissue evidence="1">Leaf</tissue>
    </source>
</reference>
<evidence type="ECO:0000313" key="1">
    <source>
        <dbReference type="EMBL" id="URD78156.1"/>
    </source>
</evidence>
<accession>A0A9E7EJW8</accession>
<name>A0A9E7EJW8_9LILI</name>
<dbReference type="Proteomes" id="UP001055439">
    <property type="component" value="Chromosome 10"/>
</dbReference>
<dbReference type="AlphaFoldDB" id="A0A9E7EJW8"/>
<keyword evidence="2" id="KW-1185">Reference proteome</keyword>
<evidence type="ECO:0000313" key="2">
    <source>
        <dbReference type="Proteomes" id="UP001055439"/>
    </source>
</evidence>
<protein>
    <submittedName>
        <fullName evidence="1">Uncharacterized protein</fullName>
    </submittedName>
</protein>
<sequence length="180" mass="20920">MTTRITPGVGANLLGQHSAERNRDATTYVGNLDPHLATQELEGSDHLPCLQVDHQPFRMALRQTDQFLQQSLPGHLPMVRSLQYHCQQYALHHHQQLGNFLLCGRLPSHNLPCLHHHSNSLGHHHHLLEWVFCCLCYEGHPHHLRGWLEGLCLCFRCPFRLRHCQMAQLFYNFHQIMSIH</sequence>